<feature type="non-terminal residue" evidence="1">
    <location>
        <position position="55"/>
    </location>
</feature>
<protein>
    <submittedName>
        <fullName evidence="1">Uncharacterized protein</fullName>
    </submittedName>
</protein>
<name>A0A2U9CX67_SCOMX</name>
<keyword evidence="2" id="KW-1185">Reference proteome</keyword>
<sequence length="55" mass="5662">DILSPVLYRSAPGSCRLPAPAAGGCRVPKPTVFASKCNGDAVKESGEQNSACAKW</sequence>
<feature type="non-terminal residue" evidence="1">
    <location>
        <position position="1"/>
    </location>
</feature>
<evidence type="ECO:0000313" key="1">
    <source>
        <dbReference type="EMBL" id="AWP21218.1"/>
    </source>
</evidence>
<proteinExistence type="predicted"/>
<accession>A0A2U9CX67</accession>
<dbReference type="Proteomes" id="UP000246464">
    <property type="component" value="Chromosome 22"/>
</dbReference>
<evidence type="ECO:0000313" key="2">
    <source>
        <dbReference type="Proteomes" id="UP000246464"/>
    </source>
</evidence>
<organism evidence="1 2">
    <name type="scientific">Scophthalmus maximus</name>
    <name type="common">Turbot</name>
    <name type="synonym">Psetta maxima</name>
    <dbReference type="NCBI Taxonomy" id="52904"/>
    <lineage>
        <taxon>Eukaryota</taxon>
        <taxon>Metazoa</taxon>
        <taxon>Chordata</taxon>
        <taxon>Craniata</taxon>
        <taxon>Vertebrata</taxon>
        <taxon>Euteleostomi</taxon>
        <taxon>Actinopterygii</taxon>
        <taxon>Neopterygii</taxon>
        <taxon>Teleostei</taxon>
        <taxon>Neoteleostei</taxon>
        <taxon>Acanthomorphata</taxon>
        <taxon>Carangaria</taxon>
        <taxon>Pleuronectiformes</taxon>
        <taxon>Pleuronectoidei</taxon>
        <taxon>Scophthalmidae</taxon>
        <taxon>Scophthalmus</taxon>
    </lineage>
</organism>
<reference evidence="1 2" key="1">
    <citation type="submission" date="2017-12" db="EMBL/GenBank/DDBJ databases">
        <title>Integrating genomic resources of turbot (Scophthalmus maximus) in depth evaluation of genetic and physical mapping variation across individuals.</title>
        <authorList>
            <person name="Martinez P."/>
        </authorList>
    </citation>
    <scope>NUCLEOTIDE SEQUENCE [LARGE SCALE GENOMIC DNA]</scope>
</reference>
<gene>
    <name evidence="1" type="ORF">SMAX5B_001104</name>
</gene>
<dbReference type="EMBL" id="CP026264">
    <property type="protein sequence ID" value="AWP21218.1"/>
    <property type="molecule type" value="Genomic_DNA"/>
</dbReference>
<dbReference type="AlphaFoldDB" id="A0A2U9CX67"/>